<evidence type="ECO:0000256" key="3">
    <source>
        <dbReference type="ARBA" id="ARBA00011918"/>
    </source>
</evidence>
<dbReference type="PANTHER" id="PTHR10815:SF13">
    <property type="entry name" value="METHYLATED-DNA--PROTEIN-CYSTEINE METHYLTRANSFERASE"/>
    <property type="match status" value="1"/>
</dbReference>
<dbReference type="SUPFAM" id="SSF53155">
    <property type="entry name" value="Methylated DNA-protein cysteine methyltransferase domain"/>
    <property type="match status" value="1"/>
</dbReference>
<keyword evidence="6" id="KW-0227">DNA damage</keyword>
<dbReference type="GO" id="GO:0003700">
    <property type="term" value="F:DNA-binding transcription factor activity"/>
    <property type="evidence" value="ECO:0007669"/>
    <property type="project" value="InterPro"/>
</dbReference>
<keyword evidence="7" id="KW-0805">Transcription regulation</keyword>
<dbReference type="CDD" id="cd06445">
    <property type="entry name" value="ATase"/>
    <property type="match status" value="1"/>
</dbReference>
<keyword evidence="9" id="KW-0234">DNA repair</keyword>
<dbReference type="GO" id="GO:0032259">
    <property type="term" value="P:methylation"/>
    <property type="evidence" value="ECO:0007669"/>
    <property type="project" value="UniProtKB-KW"/>
</dbReference>
<dbReference type="Pfam" id="PF01035">
    <property type="entry name" value="DNA_binding_1"/>
    <property type="match status" value="1"/>
</dbReference>
<evidence type="ECO:0000313" key="13">
    <source>
        <dbReference type="Proteomes" id="UP000287502"/>
    </source>
</evidence>
<dbReference type="InterPro" id="IPR009057">
    <property type="entry name" value="Homeodomain-like_sf"/>
</dbReference>
<dbReference type="Gene3D" id="3.30.160.70">
    <property type="entry name" value="Methylated DNA-protein cysteine methyltransferase domain"/>
    <property type="match status" value="1"/>
</dbReference>
<organism evidence="12 13">
    <name type="scientific">Geovibrio thiophilus</name>
    <dbReference type="NCBI Taxonomy" id="139438"/>
    <lineage>
        <taxon>Bacteria</taxon>
        <taxon>Pseudomonadati</taxon>
        <taxon>Deferribacterota</taxon>
        <taxon>Deferribacteres</taxon>
        <taxon>Deferribacterales</taxon>
        <taxon>Geovibrionaceae</taxon>
        <taxon>Geovibrio</taxon>
    </lineage>
</organism>
<dbReference type="RefSeq" id="WP_128465288.1">
    <property type="nucleotide sequence ID" value="NZ_CP035108.1"/>
</dbReference>
<name>A0A3R5Y575_9BACT</name>
<dbReference type="GO" id="GO:0006281">
    <property type="term" value="P:DNA repair"/>
    <property type="evidence" value="ECO:0007669"/>
    <property type="project" value="UniProtKB-KW"/>
</dbReference>
<dbReference type="InterPro" id="IPR036631">
    <property type="entry name" value="MGMT_N_sf"/>
</dbReference>
<dbReference type="EMBL" id="CP035108">
    <property type="protein sequence ID" value="QAR32001.1"/>
    <property type="molecule type" value="Genomic_DNA"/>
</dbReference>
<dbReference type="Pfam" id="PF12833">
    <property type="entry name" value="HTH_18"/>
    <property type="match status" value="1"/>
</dbReference>
<dbReference type="Gene3D" id="1.10.10.60">
    <property type="entry name" value="Homeodomain-like"/>
    <property type="match status" value="1"/>
</dbReference>
<reference evidence="12 13" key="1">
    <citation type="submission" date="2019-01" db="EMBL/GenBank/DDBJ databases">
        <title>Geovibrio thiophilus DSM 11263, complete genome.</title>
        <authorList>
            <person name="Spring S."/>
            <person name="Bunk B."/>
            <person name="Sproer C."/>
        </authorList>
    </citation>
    <scope>NUCLEOTIDE SEQUENCE [LARGE SCALE GENOMIC DNA]</scope>
    <source>
        <strain evidence="12 13">DSM 11263</strain>
    </source>
</reference>
<evidence type="ECO:0000256" key="4">
    <source>
        <dbReference type="ARBA" id="ARBA00022603"/>
    </source>
</evidence>
<comment type="similarity">
    <text evidence="2">Belongs to the MGMT family.</text>
</comment>
<evidence type="ECO:0000259" key="11">
    <source>
        <dbReference type="PROSITE" id="PS01124"/>
    </source>
</evidence>
<evidence type="ECO:0000256" key="9">
    <source>
        <dbReference type="ARBA" id="ARBA00023204"/>
    </source>
</evidence>
<dbReference type="EC" id="2.1.1.63" evidence="3"/>
<dbReference type="PANTHER" id="PTHR10815">
    <property type="entry name" value="METHYLATED-DNA--PROTEIN-CYSTEINE METHYLTRANSFERASE"/>
    <property type="match status" value="1"/>
</dbReference>
<dbReference type="NCBIfam" id="TIGR00589">
    <property type="entry name" value="ogt"/>
    <property type="match status" value="1"/>
</dbReference>
<dbReference type="GO" id="GO:0043565">
    <property type="term" value="F:sequence-specific DNA binding"/>
    <property type="evidence" value="ECO:0007669"/>
    <property type="project" value="InterPro"/>
</dbReference>
<dbReference type="AlphaFoldDB" id="A0A3R5Y575"/>
<dbReference type="SUPFAM" id="SSF46767">
    <property type="entry name" value="Methylated DNA-protein cysteine methyltransferase, C-terminal domain"/>
    <property type="match status" value="1"/>
</dbReference>
<comment type="catalytic activity">
    <reaction evidence="1">
        <text>a 4-O-methyl-thymidine in DNA + L-cysteinyl-[protein] = a thymidine in DNA + S-methyl-L-cysteinyl-[protein]</text>
        <dbReference type="Rhea" id="RHEA:53428"/>
        <dbReference type="Rhea" id="RHEA-COMP:10131"/>
        <dbReference type="Rhea" id="RHEA-COMP:10132"/>
        <dbReference type="Rhea" id="RHEA-COMP:13555"/>
        <dbReference type="Rhea" id="RHEA-COMP:13556"/>
        <dbReference type="ChEBI" id="CHEBI:29950"/>
        <dbReference type="ChEBI" id="CHEBI:82612"/>
        <dbReference type="ChEBI" id="CHEBI:137386"/>
        <dbReference type="ChEBI" id="CHEBI:137387"/>
        <dbReference type="EC" id="2.1.1.63"/>
    </reaction>
</comment>
<dbReference type="Gene3D" id="1.10.10.10">
    <property type="entry name" value="Winged helix-like DNA-binding domain superfamily/Winged helix DNA-binding domain"/>
    <property type="match status" value="1"/>
</dbReference>
<evidence type="ECO:0000256" key="10">
    <source>
        <dbReference type="ARBA" id="ARBA00049348"/>
    </source>
</evidence>
<dbReference type="InterPro" id="IPR036217">
    <property type="entry name" value="MethylDNA_cys_MeTrfase_DNAb"/>
</dbReference>
<dbReference type="SUPFAM" id="SSF46689">
    <property type="entry name" value="Homeodomain-like"/>
    <property type="match status" value="1"/>
</dbReference>
<dbReference type="PROSITE" id="PS01124">
    <property type="entry name" value="HTH_ARAC_FAMILY_2"/>
    <property type="match status" value="1"/>
</dbReference>
<dbReference type="InterPro" id="IPR014048">
    <property type="entry name" value="MethylDNA_cys_MeTrfase_DNA-bd"/>
</dbReference>
<dbReference type="GO" id="GO:0003908">
    <property type="term" value="F:methylated-DNA-[protein]-cysteine S-methyltransferase activity"/>
    <property type="evidence" value="ECO:0007669"/>
    <property type="project" value="UniProtKB-EC"/>
</dbReference>
<dbReference type="InterPro" id="IPR018060">
    <property type="entry name" value="HTH_AraC"/>
</dbReference>
<proteinExistence type="inferred from homology"/>
<dbReference type="FunFam" id="1.10.10.10:FF:000214">
    <property type="entry name" value="Methylated-DNA--protein-cysteine methyltransferase"/>
    <property type="match status" value="1"/>
</dbReference>
<dbReference type="InterPro" id="IPR001497">
    <property type="entry name" value="MethylDNA_cys_MeTrfase_AS"/>
</dbReference>
<protein>
    <recommendedName>
        <fullName evidence="3">methylated-DNA--[protein]-cysteine S-methyltransferase</fullName>
        <ecNumber evidence="3">2.1.1.63</ecNumber>
    </recommendedName>
</protein>
<evidence type="ECO:0000256" key="6">
    <source>
        <dbReference type="ARBA" id="ARBA00022763"/>
    </source>
</evidence>
<dbReference type="Proteomes" id="UP000287502">
    <property type="component" value="Chromosome"/>
</dbReference>
<dbReference type="PROSITE" id="PS00374">
    <property type="entry name" value="MGMT"/>
    <property type="match status" value="1"/>
</dbReference>
<dbReference type="SMART" id="SM00342">
    <property type="entry name" value="HTH_ARAC"/>
    <property type="match status" value="1"/>
</dbReference>
<evidence type="ECO:0000256" key="2">
    <source>
        <dbReference type="ARBA" id="ARBA00008711"/>
    </source>
</evidence>
<dbReference type="OrthoDB" id="9802228at2"/>
<keyword evidence="5 12" id="KW-0808">Transferase</keyword>
<evidence type="ECO:0000313" key="12">
    <source>
        <dbReference type="EMBL" id="QAR32001.1"/>
    </source>
</evidence>
<evidence type="ECO:0000256" key="1">
    <source>
        <dbReference type="ARBA" id="ARBA00001286"/>
    </source>
</evidence>
<evidence type="ECO:0000256" key="7">
    <source>
        <dbReference type="ARBA" id="ARBA00023015"/>
    </source>
</evidence>
<dbReference type="KEGG" id="gtl:EP073_00860"/>
<comment type="catalytic activity">
    <reaction evidence="10">
        <text>a 6-O-methyl-2'-deoxyguanosine in DNA + L-cysteinyl-[protein] = S-methyl-L-cysteinyl-[protein] + a 2'-deoxyguanosine in DNA</text>
        <dbReference type="Rhea" id="RHEA:24000"/>
        <dbReference type="Rhea" id="RHEA-COMP:10131"/>
        <dbReference type="Rhea" id="RHEA-COMP:10132"/>
        <dbReference type="Rhea" id="RHEA-COMP:11367"/>
        <dbReference type="Rhea" id="RHEA-COMP:11368"/>
        <dbReference type="ChEBI" id="CHEBI:29950"/>
        <dbReference type="ChEBI" id="CHEBI:82612"/>
        <dbReference type="ChEBI" id="CHEBI:85445"/>
        <dbReference type="ChEBI" id="CHEBI:85448"/>
        <dbReference type="EC" id="2.1.1.63"/>
    </reaction>
</comment>
<dbReference type="InterPro" id="IPR036388">
    <property type="entry name" value="WH-like_DNA-bd_sf"/>
</dbReference>
<keyword evidence="8" id="KW-0804">Transcription</keyword>
<keyword evidence="13" id="KW-1185">Reference proteome</keyword>
<sequence length="275" mass="30336">MNHADYYRIEKAIRFIEQNAGEQPSLDEIAAHLGLSPFHVQRMFTEWAGISPKRFLQCLTIETAKRLLDESRSVLEAAIESGLSGPSRLHDLFVSVDAVTPGEYKSMGGGLVIKYGFQPTPFGICMAALTERGLCALSFHDESSAEAETEDLKIRWQNARLIRDDGAVEETVRRIFKPEKGEGIRVFMKGTNFQIKVWTAVLSLPYGVFTSYGELAAMIGAPSASRAVGTALGQNRIGYVIPCHRVLRDTGAVTGYRWGSARKKAMIAMEACVKD</sequence>
<accession>A0A3R5Y575</accession>
<evidence type="ECO:0000256" key="8">
    <source>
        <dbReference type="ARBA" id="ARBA00023163"/>
    </source>
</evidence>
<gene>
    <name evidence="12" type="ORF">EP073_00860</name>
</gene>
<keyword evidence="4 12" id="KW-0489">Methyltransferase</keyword>
<feature type="domain" description="HTH araC/xylS-type" evidence="11">
    <location>
        <begin position="10"/>
        <end position="107"/>
    </location>
</feature>
<evidence type="ECO:0000256" key="5">
    <source>
        <dbReference type="ARBA" id="ARBA00022679"/>
    </source>
</evidence>